<dbReference type="KEGG" id="xne:XNC1_4583"/>
<dbReference type="Proteomes" id="UP000008075">
    <property type="component" value="Chromosome"/>
</dbReference>
<sequence length="60" mass="6546">MAAKFVSPYRMTGKSGKNDAADAQAICEAVRRPHMRFVPVNASGLVARTNLRLAETILSR</sequence>
<organism evidence="1 2">
    <name type="scientific">Xenorhabdus nematophila (strain ATCC 19061 / DSM 3370 / CCUG 14189 / LMG 1036 / NCIMB 9965 / AN6)</name>
    <dbReference type="NCBI Taxonomy" id="406817"/>
    <lineage>
        <taxon>Bacteria</taxon>
        <taxon>Pseudomonadati</taxon>
        <taxon>Pseudomonadota</taxon>
        <taxon>Gammaproteobacteria</taxon>
        <taxon>Enterobacterales</taxon>
        <taxon>Morganellaceae</taxon>
        <taxon>Xenorhabdus</taxon>
    </lineage>
</organism>
<keyword evidence="2" id="KW-1185">Reference proteome</keyword>
<evidence type="ECO:0000313" key="1">
    <source>
        <dbReference type="EMBL" id="CBJ92605.1"/>
    </source>
</evidence>
<name>D3VFT9_XENNA</name>
<dbReference type="STRING" id="406817.XNC1_4583"/>
<dbReference type="HOGENOM" id="CLU_2940877_0_0_6"/>
<dbReference type="EMBL" id="FN667742">
    <property type="protein sequence ID" value="CBJ92605.1"/>
    <property type="molecule type" value="Genomic_DNA"/>
</dbReference>
<reference evidence="1 2" key="1">
    <citation type="journal article" date="2011" name="PLoS ONE">
        <title>The entomopathogenic bacterial endosymbionts xenorhabdus and photorhabdus: convergent lifestyles from divergent genomes.</title>
        <authorList>
            <person name="Chaston J.M."/>
            <person name="Suen G."/>
            <person name="Tucker S.L."/>
            <person name="Andersen A.W."/>
            <person name="Bhasin A."/>
            <person name="Bode E."/>
            <person name="Bode H.B."/>
            <person name="Brachmann A.O."/>
            <person name="Cowles C.E."/>
            <person name="Cowles K.N."/>
            <person name="Darby C."/>
            <person name="de Leon L."/>
            <person name="Drace K."/>
            <person name="Du Z."/>
            <person name="Givaudan A."/>
            <person name="Herbert Tran E.E."/>
            <person name="Jewell K.A."/>
            <person name="Knack J.J."/>
            <person name="Krasomil-Osterfeld K.C."/>
            <person name="Kukor R."/>
            <person name="Lanois A."/>
            <person name="Latreille P."/>
            <person name="Leimgruber N.K."/>
            <person name="Lipke C.M."/>
            <person name="Liu R."/>
            <person name="Lu X."/>
            <person name="Martens E.C."/>
            <person name="Marri P.R."/>
            <person name="Medigue C."/>
            <person name="Menard M.L."/>
            <person name="Miller N.M."/>
            <person name="Morales-Soto N."/>
            <person name="Norton S."/>
            <person name="Ogier J.C."/>
            <person name="Orchard S.S."/>
            <person name="Park D."/>
            <person name="Park Y."/>
            <person name="Qurollo B.A."/>
            <person name="Sugar D.R."/>
            <person name="Richards G.R."/>
            <person name="Rouy Z."/>
            <person name="Slominski B."/>
            <person name="Slominski K."/>
            <person name="Snyder H."/>
            <person name="Tjaden B.C."/>
            <person name="van der Hoeven R."/>
            <person name="Welch R.D."/>
            <person name="Wheeler C."/>
            <person name="Xiang B."/>
            <person name="Barbazuk B."/>
            <person name="Gaudriault S."/>
            <person name="Goodner B."/>
            <person name="Slater S.C."/>
            <person name="Forst S."/>
            <person name="Goldman B.S."/>
            <person name="Goodrich-Blair H."/>
        </authorList>
    </citation>
    <scope>NUCLEOTIDE SEQUENCE [LARGE SCALE GENOMIC DNA]</scope>
    <source>
        <strain evidence="2">ATCC 19061 / DSM 3370 / CCUG 14189 / LMG 1036 / NCIMB 9965 / AN6</strain>
    </source>
</reference>
<gene>
    <name evidence="1" type="ordered locus">XNC1_4583</name>
</gene>
<evidence type="ECO:0000313" key="2">
    <source>
        <dbReference type="Proteomes" id="UP000008075"/>
    </source>
</evidence>
<protein>
    <submittedName>
        <fullName evidence="1">Transposase</fullName>
    </submittedName>
</protein>
<dbReference type="AlphaFoldDB" id="D3VFT9"/>
<dbReference type="eggNOG" id="COG3547">
    <property type="taxonomic scope" value="Bacteria"/>
</dbReference>
<accession>D3VFT9</accession>
<proteinExistence type="predicted"/>